<dbReference type="EMBL" id="SCWE01000001">
    <property type="protein sequence ID" value="TDM02745.1"/>
    <property type="molecule type" value="Genomic_DNA"/>
</dbReference>
<gene>
    <name evidence="1" type="ORF">ERX37_01250</name>
</gene>
<organism evidence="1 2">
    <name type="scientific">Macrococcus hajekii</name>
    <dbReference type="NCBI Taxonomy" id="198482"/>
    <lineage>
        <taxon>Bacteria</taxon>
        <taxon>Bacillati</taxon>
        <taxon>Bacillota</taxon>
        <taxon>Bacilli</taxon>
        <taxon>Bacillales</taxon>
        <taxon>Staphylococcaceae</taxon>
        <taxon>Macrococcus</taxon>
    </lineage>
</organism>
<sequence length="63" mass="6911">MTAFGKIGKPATRALQNHGIESLEQVSKLTEKELLKMHGVGPKAIRILKENLEEVGLKLTGEE</sequence>
<evidence type="ECO:0000313" key="2">
    <source>
        <dbReference type="Proteomes" id="UP000295328"/>
    </source>
</evidence>
<comment type="caution">
    <text evidence="1">The sequence shown here is derived from an EMBL/GenBank/DDBJ whole genome shotgun (WGS) entry which is preliminary data.</text>
</comment>
<protein>
    <recommendedName>
        <fullName evidence="3">DNA-binding protein</fullName>
    </recommendedName>
</protein>
<dbReference type="AlphaFoldDB" id="A0A4V3BE51"/>
<dbReference type="Proteomes" id="UP000295328">
    <property type="component" value="Unassembled WGS sequence"/>
</dbReference>
<proteinExistence type="predicted"/>
<evidence type="ECO:0000313" key="1">
    <source>
        <dbReference type="EMBL" id="TDM02745.1"/>
    </source>
</evidence>
<evidence type="ECO:0008006" key="3">
    <source>
        <dbReference type="Google" id="ProtNLM"/>
    </source>
</evidence>
<keyword evidence="2" id="KW-1185">Reference proteome</keyword>
<dbReference type="OrthoDB" id="6692273at2"/>
<dbReference type="SUPFAM" id="SSF47789">
    <property type="entry name" value="C-terminal domain of RNA polymerase alpha subunit"/>
    <property type="match status" value="1"/>
</dbReference>
<dbReference type="Gene3D" id="1.10.150.20">
    <property type="entry name" value="5' to 3' exonuclease, C-terminal subdomain"/>
    <property type="match status" value="1"/>
</dbReference>
<reference evidence="1 2" key="1">
    <citation type="submission" date="2019-01" db="EMBL/GenBank/DDBJ databases">
        <title>Draft genome sequences of the type strains of six Macrococcus species.</title>
        <authorList>
            <person name="Mazhar S."/>
            <person name="Altermann E."/>
            <person name="Hill C."/>
            <person name="Mcauliffe O."/>
        </authorList>
    </citation>
    <scope>NUCLEOTIDE SEQUENCE [LARGE SCALE GENOMIC DNA]</scope>
    <source>
        <strain evidence="1 2">CCM4809</strain>
    </source>
</reference>
<accession>A0A4V3BE51</accession>
<name>A0A4V3BE51_9STAP</name>